<evidence type="ECO:0000259" key="1">
    <source>
        <dbReference type="Pfam" id="PF01850"/>
    </source>
</evidence>
<dbReference type="OrthoDB" id="32625at2"/>
<proteinExistence type="predicted"/>
<feature type="domain" description="PIN" evidence="1">
    <location>
        <begin position="3"/>
        <end position="61"/>
    </location>
</feature>
<dbReference type="InterPro" id="IPR002716">
    <property type="entry name" value="PIN_dom"/>
</dbReference>
<dbReference type="SUPFAM" id="SSF88723">
    <property type="entry name" value="PIN domain-like"/>
    <property type="match status" value="1"/>
</dbReference>
<dbReference type="CDD" id="cd09871">
    <property type="entry name" value="PIN_MtVapC28-VapC30-like"/>
    <property type="match status" value="1"/>
</dbReference>
<evidence type="ECO:0000313" key="2">
    <source>
        <dbReference type="EMBL" id="EGV17509.1"/>
    </source>
</evidence>
<organism evidence="2 3">
    <name type="scientific">Thiocapsa marina 5811</name>
    <dbReference type="NCBI Taxonomy" id="768671"/>
    <lineage>
        <taxon>Bacteria</taxon>
        <taxon>Pseudomonadati</taxon>
        <taxon>Pseudomonadota</taxon>
        <taxon>Gammaproteobacteria</taxon>
        <taxon>Chromatiales</taxon>
        <taxon>Chromatiaceae</taxon>
        <taxon>Thiocapsa</taxon>
    </lineage>
</organism>
<dbReference type="AlphaFoldDB" id="F9UDV2"/>
<protein>
    <submittedName>
        <fullName evidence="2">PilT protein domain-containing protein</fullName>
    </submittedName>
</protein>
<evidence type="ECO:0000313" key="3">
    <source>
        <dbReference type="Proteomes" id="UP000005459"/>
    </source>
</evidence>
<gene>
    <name evidence="2" type="ORF">ThimaDRAFT_3054</name>
</gene>
<sequence>MQRIRTIPLDEAVADAAADAYRRFGKGRHPAGLNYGDCFSYALAIRAPAPLLYQCDDFAQTDVQSAGHRAANQT</sequence>
<keyword evidence="3" id="KW-1185">Reference proteome</keyword>
<dbReference type="STRING" id="768671.ThimaDRAFT_3054"/>
<dbReference type="RefSeq" id="WP_007193926.1">
    <property type="nucleotide sequence ID" value="NZ_AFWV01000010.1"/>
</dbReference>
<dbReference type="eggNOG" id="COG3742">
    <property type="taxonomic scope" value="Bacteria"/>
</dbReference>
<dbReference type="InterPro" id="IPR029060">
    <property type="entry name" value="PIN-like_dom_sf"/>
</dbReference>
<accession>F9UDV2</accession>
<dbReference type="Proteomes" id="UP000005459">
    <property type="component" value="Unassembled WGS sequence"/>
</dbReference>
<dbReference type="Gene3D" id="3.40.50.1010">
    <property type="entry name" value="5'-nuclease"/>
    <property type="match status" value="1"/>
</dbReference>
<reference evidence="2 3" key="1">
    <citation type="submission" date="2011-06" db="EMBL/GenBank/DDBJ databases">
        <title>The draft genome of Thiocapsa marina 5811.</title>
        <authorList>
            <consortium name="US DOE Joint Genome Institute (JGI-PGF)"/>
            <person name="Lucas S."/>
            <person name="Han J."/>
            <person name="Cheng J.-F."/>
            <person name="Goodwin L."/>
            <person name="Pitluck S."/>
            <person name="Peters L."/>
            <person name="Land M.L."/>
            <person name="Hauser L."/>
            <person name="Vogl K."/>
            <person name="Liu Z."/>
            <person name="Imhoff J."/>
            <person name="Thiel V."/>
            <person name="Frigaard N.-U."/>
            <person name="Bryant D."/>
            <person name="Woyke T.J."/>
        </authorList>
    </citation>
    <scope>NUCLEOTIDE SEQUENCE [LARGE SCALE GENOMIC DNA]</scope>
    <source>
        <strain evidence="2 3">5811</strain>
    </source>
</reference>
<dbReference type="Pfam" id="PF01850">
    <property type="entry name" value="PIN"/>
    <property type="match status" value="1"/>
</dbReference>
<name>F9UDV2_9GAMM</name>
<dbReference type="EMBL" id="AFWV01000010">
    <property type="protein sequence ID" value="EGV17509.1"/>
    <property type="molecule type" value="Genomic_DNA"/>
</dbReference>